<proteinExistence type="predicted"/>
<sequence>MPVVTLNPKMLPRLDEIEGVDLTLTFLRTKRTQTRRSAVLGMSREPHSEADPRHTQYL</sequence>
<evidence type="ECO:0000313" key="3">
    <source>
        <dbReference type="Proteomes" id="UP000755585"/>
    </source>
</evidence>
<reference evidence="2 3" key="1">
    <citation type="submission" date="2021-03" db="EMBL/GenBank/DDBJ databases">
        <title>Sequencing the genomes of 1000 actinobacteria strains.</title>
        <authorList>
            <person name="Klenk H.-P."/>
        </authorList>
    </citation>
    <scope>NUCLEOTIDE SEQUENCE [LARGE SCALE GENOMIC DNA]</scope>
    <source>
        <strain evidence="2 3">DSM 18824</strain>
    </source>
</reference>
<accession>A0ABS4ULT9</accession>
<dbReference type="Proteomes" id="UP000755585">
    <property type="component" value="Unassembled WGS sequence"/>
</dbReference>
<comment type="caution">
    <text evidence="2">The sequence shown here is derived from an EMBL/GenBank/DDBJ whole genome shotgun (WGS) entry which is preliminary data.</text>
</comment>
<protein>
    <submittedName>
        <fullName evidence="2">Uncharacterized protein</fullName>
    </submittedName>
</protein>
<name>A0ABS4ULT9_9ACTN</name>
<feature type="compositionally biased region" description="Basic and acidic residues" evidence="1">
    <location>
        <begin position="44"/>
        <end position="58"/>
    </location>
</feature>
<organism evidence="2 3">
    <name type="scientific">Kribbella aluminosa</name>
    <dbReference type="NCBI Taxonomy" id="416017"/>
    <lineage>
        <taxon>Bacteria</taxon>
        <taxon>Bacillati</taxon>
        <taxon>Actinomycetota</taxon>
        <taxon>Actinomycetes</taxon>
        <taxon>Propionibacteriales</taxon>
        <taxon>Kribbellaceae</taxon>
        <taxon>Kribbella</taxon>
    </lineage>
</organism>
<dbReference type="RefSeq" id="WP_209695318.1">
    <property type="nucleotide sequence ID" value="NZ_BAAAVU010000014.1"/>
</dbReference>
<dbReference type="EMBL" id="JAGINT010000001">
    <property type="protein sequence ID" value="MBP2352590.1"/>
    <property type="molecule type" value="Genomic_DNA"/>
</dbReference>
<keyword evidence="3" id="KW-1185">Reference proteome</keyword>
<evidence type="ECO:0000313" key="2">
    <source>
        <dbReference type="EMBL" id="MBP2352590.1"/>
    </source>
</evidence>
<evidence type="ECO:0000256" key="1">
    <source>
        <dbReference type="SAM" id="MobiDB-lite"/>
    </source>
</evidence>
<feature type="region of interest" description="Disordered" evidence="1">
    <location>
        <begin position="34"/>
        <end position="58"/>
    </location>
</feature>
<gene>
    <name evidence="2" type="ORF">JOF29_003673</name>
</gene>